<name>A0ABN1HA38_9ACTN</name>
<evidence type="ECO:0000313" key="4">
    <source>
        <dbReference type="Proteomes" id="UP001500957"/>
    </source>
</evidence>
<accession>A0ABN1HA38</accession>
<organism evidence="3 4">
    <name type="scientific">Sporichthya brevicatena</name>
    <dbReference type="NCBI Taxonomy" id="171442"/>
    <lineage>
        <taxon>Bacteria</taxon>
        <taxon>Bacillati</taxon>
        <taxon>Actinomycetota</taxon>
        <taxon>Actinomycetes</taxon>
        <taxon>Sporichthyales</taxon>
        <taxon>Sporichthyaceae</taxon>
        <taxon>Sporichthya</taxon>
    </lineage>
</organism>
<feature type="signal peptide" evidence="2">
    <location>
        <begin position="1"/>
        <end position="31"/>
    </location>
</feature>
<sequence>MKIGQYSRSVGLVAAGLVAGGVLFSAVGAVAADEPAGTPAPSSAPSEPSGDTTPKATPGARSGVTPDGAARQHPCPDDENGGRGQGIGGESRRGVAPGERGGAAEQGASPASFVLSGSLT</sequence>
<reference evidence="3 4" key="1">
    <citation type="journal article" date="2019" name="Int. J. Syst. Evol. Microbiol.">
        <title>The Global Catalogue of Microorganisms (GCM) 10K type strain sequencing project: providing services to taxonomists for standard genome sequencing and annotation.</title>
        <authorList>
            <consortium name="The Broad Institute Genomics Platform"/>
            <consortium name="The Broad Institute Genome Sequencing Center for Infectious Disease"/>
            <person name="Wu L."/>
            <person name="Ma J."/>
        </authorList>
    </citation>
    <scope>NUCLEOTIDE SEQUENCE [LARGE SCALE GENOMIC DNA]</scope>
    <source>
        <strain evidence="3 4">JCM 10671</strain>
    </source>
</reference>
<dbReference type="RefSeq" id="WP_344608874.1">
    <property type="nucleotide sequence ID" value="NZ_BAAAHE010000048.1"/>
</dbReference>
<keyword evidence="4" id="KW-1185">Reference proteome</keyword>
<feature type="region of interest" description="Disordered" evidence="1">
    <location>
        <begin position="33"/>
        <end position="120"/>
    </location>
</feature>
<dbReference type="EMBL" id="BAAAHE010000048">
    <property type="protein sequence ID" value="GAA0635125.1"/>
    <property type="molecule type" value="Genomic_DNA"/>
</dbReference>
<evidence type="ECO:0000256" key="1">
    <source>
        <dbReference type="SAM" id="MobiDB-lite"/>
    </source>
</evidence>
<dbReference type="Proteomes" id="UP001500957">
    <property type="component" value="Unassembled WGS sequence"/>
</dbReference>
<evidence type="ECO:0000256" key="2">
    <source>
        <dbReference type="SAM" id="SignalP"/>
    </source>
</evidence>
<gene>
    <name evidence="3" type="ORF">GCM10009547_44100</name>
</gene>
<proteinExistence type="predicted"/>
<evidence type="ECO:0000313" key="3">
    <source>
        <dbReference type="EMBL" id="GAA0635125.1"/>
    </source>
</evidence>
<protein>
    <submittedName>
        <fullName evidence="3">Uncharacterized protein</fullName>
    </submittedName>
</protein>
<keyword evidence="2" id="KW-0732">Signal</keyword>
<comment type="caution">
    <text evidence="3">The sequence shown here is derived from an EMBL/GenBank/DDBJ whole genome shotgun (WGS) entry which is preliminary data.</text>
</comment>
<feature type="chain" id="PRO_5046452431" evidence="2">
    <location>
        <begin position="32"/>
        <end position="120"/>
    </location>
</feature>
<feature type="compositionally biased region" description="Low complexity" evidence="1">
    <location>
        <begin position="33"/>
        <end position="50"/>
    </location>
</feature>